<evidence type="ECO:0000313" key="4">
    <source>
        <dbReference type="EMBL" id="KAH7511976.1"/>
    </source>
</evidence>
<reference evidence="4" key="1">
    <citation type="journal article" date="2021" name="Front. Plant Sci.">
        <title>Chromosome-Scale Genome Assembly for Chinese Sour Jujube and Insights Into Its Genome Evolution and Domestication Signature.</title>
        <authorList>
            <person name="Shen L.-Y."/>
            <person name="Luo H."/>
            <person name="Wang X.-L."/>
            <person name="Wang X.-M."/>
            <person name="Qiu X.-J."/>
            <person name="Liu H."/>
            <person name="Zhou S.-S."/>
            <person name="Jia K.-H."/>
            <person name="Nie S."/>
            <person name="Bao Y.-T."/>
            <person name="Zhang R.-G."/>
            <person name="Yun Q.-Z."/>
            <person name="Chai Y.-H."/>
            <person name="Lu J.-Y."/>
            <person name="Li Y."/>
            <person name="Zhao S.-W."/>
            <person name="Mao J.-F."/>
            <person name="Jia S.-G."/>
            <person name="Mao Y.-M."/>
        </authorList>
    </citation>
    <scope>NUCLEOTIDE SEQUENCE</scope>
    <source>
        <strain evidence="4">AT0</strain>
        <tissue evidence="4">Leaf</tissue>
    </source>
</reference>
<dbReference type="Proteomes" id="UP000813462">
    <property type="component" value="Unassembled WGS sequence"/>
</dbReference>
<dbReference type="InterPro" id="IPR050704">
    <property type="entry name" value="Peptidase_C85-like"/>
</dbReference>
<dbReference type="AlphaFoldDB" id="A0A978UB33"/>
<comment type="similarity">
    <text evidence="1">Belongs to the peptidase C85 family.</text>
</comment>
<dbReference type="GO" id="GO:0016579">
    <property type="term" value="P:protein deubiquitination"/>
    <property type="evidence" value="ECO:0007669"/>
    <property type="project" value="TreeGrafter"/>
</dbReference>
<proteinExistence type="inferred from homology"/>
<dbReference type="InterPro" id="IPR038765">
    <property type="entry name" value="Papain-like_cys_pep_sf"/>
</dbReference>
<evidence type="ECO:0000256" key="1">
    <source>
        <dbReference type="ARBA" id="ARBA00010407"/>
    </source>
</evidence>
<feature type="domain" description="OTU" evidence="3">
    <location>
        <begin position="192"/>
        <end position="321"/>
    </location>
</feature>
<dbReference type="SUPFAM" id="SSF54001">
    <property type="entry name" value="Cysteine proteinases"/>
    <property type="match status" value="1"/>
</dbReference>
<feature type="region of interest" description="Disordered" evidence="2">
    <location>
        <begin position="108"/>
        <end position="129"/>
    </location>
</feature>
<gene>
    <name evidence="4" type="ORF">FEM48_Zijuj12G0041100</name>
</gene>
<dbReference type="PANTHER" id="PTHR12419:SF103">
    <property type="entry name" value="OVARIAN TUMOR DOMAIN-CONTAINING DEUBIQUITINATING ENZYME 10-RELATED"/>
    <property type="match status" value="1"/>
</dbReference>
<organism evidence="4 5">
    <name type="scientific">Ziziphus jujuba var. spinosa</name>
    <dbReference type="NCBI Taxonomy" id="714518"/>
    <lineage>
        <taxon>Eukaryota</taxon>
        <taxon>Viridiplantae</taxon>
        <taxon>Streptophyta</taxon>
        <taxon>Embryophyta</taxon>
        <taxon>Tracheophyta</taxon>
        <taxon>Spermatophyta</taxon>
        <taxon>Magnoliopsida</taxon>
        <taxon>eudicotyledons</taxon>
        <taxon>Gunneridae</taxon>
        <taxon>Pentapetalae</taxon>
        <taxon>rosids</taxon>
        <taxon>fabids</taxon>
        <taxon>Rosales</taxon>
        <taxon>Rhamnaceae</taxon>
        <taxon>Paliureae</taxon>
        <taxon>Ziziphus</taxon>
    </lineage>
</organism>
<dbReference type="CDD" id="cd22751">
    <property type="entry name" value="OTU_plant_OTU9-like"/>
    <property type="match status" value="1"/>
</dbReference>
<protein>
    <recommendedName>
        <fullName evidence="3">OTU domain-containing protein</fullName>
    </recommendedName>
</protein>
<dbReference type="Gene3D" id="3.90.70.80">
    <property type="match status" value="1"/>
</dbReference>
<evidence type="ECO:0000259" key="3">
    <source>
        <dbReference type="PROSITE" id="PS50802"/>
    </source>
</evidence>
<accession>A0A978UB33</accession>
<sequence length="365" mass="41577">MAINEFHSDLMQWGLRLLDGDPYNSSGYYGQMMQNDADGIYQGHYVRDQYETESNNVENDEIIALTLQEEFSQIAVTEASGYLDTGGSHASNFVNSWHSPSRGNYYSGHDRGREEVDSVLPSSSCSSPGDQEEYLRSLELADEYTDDNQVHWNFDQMTPIPHVPRINGEIPPSDEVTSDHQTLQDRLQLHDFVEHTVQGDGNCQNLQLIFLFFYFFSHALFFQFRALSDQLYGTPDHHNHVRQQVVNQLKSEPEIYEGYVPMAYDDYLEKMSQSGEWGDHVTLQAAADMYGVKIFVITSFKDPYCIEIIPKSRKPKQVIYLSFWAEIYPQVRIGRRKGGGVLGTSIRILRLACGTPALLVSAAKK</sequence>
<evidence type="ECO:0000256" key="2">
    <source>
        <dbReference type="SAM" id="MobiDB-lite"/>
    </source>
</evidence>
<name>A0A978UB33_ZIZJJ</name>
<dbReference type="EMBL" id="JAEACU010000012">
    <property type="protein sequence ID" value="KAH7511976.1"/>
    <property type="molecule type" value="Genomic_DNA"/>
</dbReference>
<dbReference type="PANTHER" id="PTHR12419">
    <property type="entry name" value="OTU DOMAIN CONTAINING PROTEIN"/>
    <property type="match status" value="1"/>
</dbReference>
<dbReference type="Pfam" id="PF02338">
    <property type="entry name" value="OTU"/>
    <property type="match status" value="1"/>
</dbReference>
<comment type="caution">
    <text evidence="4">The sequence shown here is derived from an EMBL/GenBank/DDBJ whole genome shotgun (WGS) entry which is preliminary data.</text>
</comment>
<dbReference type="GO" id="GO:0004843">
    <property type="term" value="F:cysteine-type deubiquitinase activity"/>
    <property type="evidence" value="ECO:0007669"/>
    <property type="project" value="TreeGrafter"/>
</dbReference>
<evidence type="ECO:0000313" key="5">
    <source>
        <dbReference type="Proteomes" id="UP000813462"/>
    </source>
</evidence>
<dbReference type="InterPro" id="IPR003323">
    <property type="entry name" value="OTU_dom"/>
</dbReference>
<dbReference type="PROSITE" id="PS50802">
    <property type="entry name" value="OTU"/>
    <property type="match status" value="1"/>
</dbReference>